<dbReference type="InterPro" id="IPR034505">
    <property type="entry name" value="Coproporphyrinogen-III_oxidase"/>
</dbReference>
<dbReference type="SFLD" id="SFLDF00310">
    <property type="entry name" value="oxygen-independent_coproporphy"/>
    <property type="match status" value="1"/>
</dbReference>
<dbReference type="EMBL" id="CP014672">
    <property type="protein sequence ID" value="ANW98746.1"/>
    <property type="molecule type" value="Genomic_DNA"/>
</dbReference>
<dbReference type="NCBIfam" id="TIGR03994">
    <property type="entry name" value="rSAM_HemZ"/>
    <property type="match status" value="1"/>
</dbReference>
<dbReference type="SFLD" id="SFLDG01082">
    <property type="entry name" value="B12-binding_domain_containing"/>
    <property type="match status" value="1"/>
</dbReference>
<dbReference type="GO" id="GO:0006779">
    <property type="term" value="P:porphyrin-containing compound biosynthetic process"/>
    <property type="evidence" value="ECO:0007669"/>
    <property type="project" value="TreeGrafter"/>
</dbReference>
<dbReference type="Proteomes" id="UP000092971">
    <property type="component" value="Chromosome"/>
</dbReference>
<dbReference type="PROSITE" id="PS51918">
    <property type="entry name" value="RADICAL_SAM"/>
    <property type="match status" value="1"/>
</dbReference>
<gene>
    <name evidence="2" type="ORF">CSTERTH_06750</name>
</gene>
<name>A0A1B1YDA2_THEST</name>
<accession>A0A1B1YDA2</accession>
<evidence type="ECO:0000259" key="1">
    <source>
        <dbReference type="PROSITE" id="PS51918"/>
    </source>
</evidence>
<organism evidence="2 3">
    <name type="scientific">Thermoclostridium stercorarium subsp. thermolacticum DSM 2910</name>
    <dbReference type="NCBI Taxonomy" id="1121336"/>
    <lineage>
        <taxon>Bacteria</taxon>
        <taxon>Bacillati</taxon>
        <taxon>Bacillota</taxon>
        <taxon>Clostridia</taxon>
        <taxon>Eubacteriales</taxon>
        <taxon>Oscillospiraceae</taxon>
        <taxon>Thermoclostridium</taxon>
    </lineage>
</organism>
<dbReference type="Gene3D" id="3.80.30.20">
    <property type="entry name" value="tm_1862 like domain"/>
    <property type="match status" value="1"/>
</dbReference>
<dbReference type="SFLD" id="SFLDG01065">
    <property type="entry name" value="anaerobic_coproporphyrinogen-I"/>
    <property type="match status" value="1"/>
</dbReference>
<dbReference type="AlphaFoldDB" id="A0A1B1YDA2"/>
<dbReference type="InterPro" id="IPR023995">
    <property type="entry name" value="HemZ"/>
</dbReference>
<dbReference type="InterPro" id="IPR006638">
    <property type="entry name" value="Elp3/MiaA/NifB-like_rSAM"/>
</dbReference>
<dbReference type="GO" id="GO:0051539">
    <property type="term" value="F:4 iron, 4 sulfur cluster binding"/>
    <property type="evidence" value="ECO:0007669"/>
    <property type="project" value="TreeGrafter"/>
</dbReference>
<evidence type="ECO:0000313" key="2">
    <source>
        <dbReference type="EMBL" id="ANW98746.1"/>
    </source>
</evidence>
<dbReference type="InterPro" id="IPR023404">
    <property type="entry name" value="rSAM_horseshoe"/>
</dbReference>
<protein>
    <submittedName>
        <fullName evidence="2">Coproporphyrinogen dehydrogenase HemZ</fullName>
    </submittedName>
</protein>
<dbReference type="SFLD" id="SFLDS00029">
    <property type="entry name" value="Radical_SAM"/>
    <property type="match status" value="1"/>
</dbReference>
<dbReference type="CDD" id="cd01335">
    <property type="entry name" value="Radical_SAM"/>
    <property type="match status" value="1"/>
</dbReference>
<dbReference type="GO" id="GO:0003824">
    <property type="term" value="F:catalytic activity"/>
    <property type="evidence" value="ECO:0007669"/>
    <property type="project" value="InterPro"/>
</dbReference>
<dbReference type="GO" id="GO:0005737">
    <property type="term" value="C:cytoplasm"/>
    <property type="evidence" value="ECO:0007669"/>
    <property type="project" value="TreeGrafter"/>
</dbReference>
<dbReference type="PANTHER" id="PTHR13932:SF1">
    <property type="entry name" value="OXYGEN-INDEPENDENT COPROPORPHYRINOGEN-III OXIDASE-LIKE PROTEIN HEMZ"/>
    <property type="match status" value="1"/>
</dbReference>
<dbReference type="RefSeq" id="WP_015359069.1">
    <property type="nucleotide sequence ID" value="NZ_CP014672.1"/>
</dbReference>
<dbReference type="PANTHER" id="PTHR13932">
    <property type="entry name" value="COPROPORPHYRINIGEN III OXIDASE"/>
    <property type="match status" value="1"/>
</dbReference>
<dbReference type="SMART" id="SM00729">
    <property type="entry name" value="Elp3"/>
    <property type="match status" value="1"/>
</dbReference>
<proteinExistence type="predicted"/>
<reference evidence="2 3" key="1">
    <citation type="submission" date="2016-02" db="EMBL/GenBank/DDBJ databases">
        <title>Comparison of Clostridium stercorarium subspecies using comparative genomics and transcriptomics.</title>
        <authorList>
            <person name="Schellenberg J."/>
            <person name="Thallinger G."/>
            <person name="Levin D.B."/>
            <person name="Zhang X."/>
            <person name="Alvare G."/>
            <person name="Fristensky B."/>
            <person name="Sparling R."/>
        </authorList>
    </citation>
    <scope>NUCLEOTIDE SEQUENCE [LARGE SCALE GENOMIC DNA]</scope>
    <source>
        <strain evidence="2 3">DSM 2910</strain>
    </source>
</reference>
<feature type="domain" description="Radical SAM core" evidence="1">
    <location>
        <begin position="160"/>
        <end position="405"/>
    </location>
</feature>
<dbReference type="SUPFAM" id="SSF102114">
    <property type="entry name" value="Radical SAM enzymes"/>
    <property type="match status" value="1"/>
</dbReference>
<evidence type="ECO:0000313" key="3">
    <source>
        <dbReference type="Proteomes" id="UP000092971"/>
    </source>
</evidence>
<dbReference type="InterPro" id="IPR058240">
    <property type="entry name" value="rSAM_sf"/>
</dbReference>
<dbReference type="OrthoDB" id="9808022at2"/>
<sequence>MLYIVIPEEFRSGAEELIKLFFPRNGYKFIEKTDILDPNDIFISLDINDENDKHEIKICLKHEDEILYSESACIEKKDECNRIRSQAKVLLYNCLSHYTGKKLPWGALTGIRPAKIVRSLLNMGLTSDEAYRKLTDYYKLSENKARLTVEVALNEMGFLKNAEKKVSVYIGIPFCTSRCIYCSFPSVEMSKFGNLVSDYLEALHKEMQWVAQWIRDRNLEIDTVYIGGGTPTAISESHLDYLLNSVVSVLPLENIREFTVEAGRPDTLNFEKLNIIRNAGVTRISINPQTMQEKTLKLIGRNHTASQVFEAFGMARALGFRNINCDLIAGLPDENERDFEETLARIGELSPDSVTVHTLSVKRASRLINEMEIIRQTDDETVNSMVETAGFFLRSMGMHPYYLYRQKNILANLENVGYAKPGCEGIYNILIMEEVQTILALGAGASTKIVYPEENRVERVFNVKNVEQYIRRIDEMIQRKIKLLDT</sequence>
<dbReference type="InterPro" id="IPR007197">
    <property type="entry name" value="rSAM"/>
</dbReference>
<dbReference type="Pfam" id="PF04055">
    <property type="entry name" value="Radical_SAM"/>
    <property type="match status" value="1"/>
</dbReference>